<feature type="transmembrane region" description="Helical" evidence="8">
    <location>
        <begin position="238"/>
        <end position="260"/>
    </location>
</feature>
<reference evidence="12 15" key="4">
    <citation type="submission" date="2017-08" db="EMBL/GenBank/DDBJ databases">
        <authorList>
            <person name="Feschi L."/>
            <person name="Jeukens J."/>
            <person name="Emond-Rheault J.-G."/>
            <person name="Kukavica-Ibrulj I."/>
            <person name="Boyle B."/>
            <person name="Levesque R.C."/>
        </authorList>
    </citation>
    <scope>NUCLEOTIDE SEQUENCE [LARGE SCALE GENOMIC DNA]</scope>
    <source>
        <strain evidence="12 15">PA-W36</strain>
    </source>
</reference>
<keyword evidence="2" id="KW-0813">Transport</keyword>
<dbReference type="PANTHER" id="PTHR32507:SF8">
    <property type="entry name" value="CNH1P"/>
    <property type="match status" value="1"/>
</dbReference>
<dbReference type="GO" id="GO:0015297">
    <property type="term" value="F:antiporter activity"/>
    <property type="evidence" value="ECO:0007669"/>
    <property type="project" value="UniProtKB-KW"/>
</dbReference>
<feature type="transmembrane region" description="Helical" evidence="8">
    <location>
        <begin position="32"/>
        <end position="51"/>
    </location>
</feature>
<dbReference type="Pfam" id="PF00999">
    <property type="entry name" value="Na_H_Exchanger"/>
    <property type="match status" value="2"/>
</dbReference>
<evidence type="ECO:0000313" key="10">
    <source>
        <dbReference type="EMBL" id="CRO33444.1"/>
    </source>
</evidence>
<protein>
    <submittedName>
        <fullName evidence="10">Potassium/proton antiporter</fullName>
    </submittedName>
    <submittedName>
        <fullName evidence="11">Transporter</fullName>
    </submittedName>
</protein>
<reference evidence="10" key="2">
    <citation type="submission" date="2015-06" db="EMBL/GenBank/DDBJ databases">
        <authorList>
            <person name="Radhakrishnan R."/>
            <person name="Underwood A."/>
            <person name="Al-Shahib A."/>
        </authorList>
    </citation>
    <scope>NUCLEOTIDE SEQUENCE</scope>
    <source>
        <strain evidence="10">P19_London_7_VIM_2_05_10</strain>
    </source>
</reference>
<dbReference type="PANTHER" id="PTHR32507">
    <property type="entry name" value="NA(+)/H(+) ANTIPORTER 1"/>
    <property type="match status" value="1"/>
</dbReference>
<keyword evidence="7 8" id="KW-0472">Membrane</keyword>
<dbReference type="EMBL" id="NFFZ01000015">
    <property type="protein sequence ID" value="OTI57928.1"/>
    <property type="molecule type" value="Genomic_DNA"/>
</dbReference>
<reference evidence="12 15" key="5">
    <citation type="submission" date="2019-01" db="EMBL/GenBank/DDBJ databases">
        <title>The Pseudomonas aeruginosa pan-genome provides new insights on its population structure, horizontal gene transfer and pathogenicity.</title>
        <authorList>
            <person name="Freschi L."/>
            <person name="Vincent A.T."/>
            <person name="Jeukens J."/>
            <person name="Emond-Rheault J.-G."/>
            <person name="Kukavica-Ibrulj I."/>
            <person name="Dupont M.-J."/>
            <person name="Charette S.J."/>
            <person name="Boyle B."/>
            <person name="Levesque R.C."/>
        </authorList>
    </citation>
    <scope>NUCLEOTIDE SEQUENCE [LARGE SCALE GENOMIC DNA]</scope>
    <source>
        <strain evidence="12 15">PA-W36</strain>
    </source>
</reference>
<feature type="transmembrane region" description="Helical" evidence="8">
    <location>
        <begin position="63"/>
        <end position="82"/>
    </location>
</feature>
<name>A0A0D7MBM1_PSEAI</name>
<feature type="transmembrane region" description="Helical" evidence="8">
    <location>
        <begin position="421"/>
        <end position="441"/>
    </location>
</feature>
<feature type="transmembrane region" description="Helical" evidence="8">
    <location>
        <begin position="165"/>
        <end position="187"/>
    </location>
</feature>
<dbReference type="SMR" id="A0A0D7MBM1"/>
<sequence>MSFSLWLLVLGCILLTLGLASAYLRLLPVSTSFIYLLFGLAIGPAGLHAWRSGLADISGWFEHLSEAALLISLFIGGLKLRLPLRSPAWTAAWLLAGPVLLGCILGLTLGAHFLFGLDWGLALLVAAILAPTDPVLASDIQVNHAGDDDRLRYAVSGEAGLNDGIAFPFVIAALLLIGQGGGLPGEFDRSGLDWLLRDVLWAIPLGLLVGYCLGHGLGRLAIHLRARHTDTSVSANDFLALALIALSYVGADALGGWGFLASFAAGIGLRHAEVATLGRASAPAEAQAAAADVREAGQASGAIEYGADRSEHPKVAAGAVMLDVLSFGNLLERSLEVLLVTLLGAMLYQHWDWRALPLALLLFCVCRPAMVWLLVGRRLMHPAQRRLLGWFGIRGIGSLYYLSYALNQGLPTALAHTASDLVLSLVALSICVHGLSIQPLLMRHARSVSRRDRE</sequence>
<feature type="transmembrane region" description="Helical" evidence="8">
    <location>
        <begin position="387"/>
        <end position="406"/>
    </location>
</feature>
<dbReference type="AlphaFoldDB" id="A0A0D7MBM1"/>
<dbReference type="GO" id="GO:0005886">
    <property type="term" value="C:plasma membrane"/>
    <property type="evidence" value="ECO:0007669"/>
    <property type="project" value="UniProtKB-SubCell"/>
</dbReference>
<evidence type="ECO:0000256" key="3">
    <source>
        <dbReference type="ARBA" id="ARBA00022449"/>
    </source>
</evidence>
<evidence type="ECO:0000313" key="15">
    <source>
        <dbReference type="Proteomes" id="UP000284767"/>
    </source>
</evidence>
<dbReference type="EMBL" id="CVVU01000066">
    <property type="protein sequence ID" value="CRO33444.1"/>
    <property type="molecule type" value="Genomic_DNA"/>
</dbReference>
<comment type="caution">
    <text evidence="11">The sequence shown here is derived from an EMBL/GenBank/DDBJ whole genome shotgun (WGS) entry which is preliminary data.</text>
</comment>
<feature type="transmembrane region" description="Helical" evidence="8">
    <location>
        <begin position="114"/>
        <end position="132"/>
    </location>
</feature>
<comment type="subcellular location">
    <subcellularLocation>
        <location evidence="1">Cell membrane</location>
        <topology evidence="1">Multi-pass membrane protein</topology>
    </subcellularLocation>
</comment>
<dbReference type="GO" id="GO:1902600">
    <property type="term" value="P:proton transmembrane transport"/>
    <property type="evidence" value="ECO:0007669"/>
    <property type="project" value="InterPro"/>
</dbReference>
<evidence type="ECO:0000313" key="13">
    <source>
        <dbReference type="Proteomes" id="UP000045039"/>
    </source>
</evidence>
<evidence type="ECO:0000256" key="1">
    <source>
        <dbReference type="ARBA" id="ARBA00004651"/>
    </source>
</evidence>
<dbReference type="Proteomes" id="UP000045039">
    <property type="component" value="Unassembled WGS sequence"/>
</dbReference>
<proteinExistence type="predicted"/>
<organism evidence="11 14">
    <name type="scientific">Pseudomonas aeruginosa</name>
    <dbReference type="NCBI Taxonomy" id="287"/>
    <lineage>
        <taxon>Bacteria</taxon>
        <taxon>Pseudomonadati</taxon>
        <taxon>Pseudomonadota</taxon>
        <taxon>Gammaproteobacteria</taxon>
        <taxon>Pseudomonadales</taxon>
        <taxon>Pseudomonadaceae</taxon>
        <taxon>Pseudomonas</taxon>
    </lineage>
</organism>
<reference evidence="13" key="1">
    <citation type="submission" date="2015-06" db="EMBL/GenBank/DDBJ databases">
        <authorList>
            <person name="Radhakrishnan Rajesh"/>
            <person name="Underwood Anthony"/>
            <person name="Al-Shahib Ali"/>
        </authorList>
    </citation>
    <scope>NUCLEOTIDE SEQUENCE [LARGE SCALE GENOMIC DNA]</scope>
    <source>
        <strain evidence="13">P19_London_7_VIM_2_05_10</strain>
    </source>
</reference>
<feature type="transmembrane region" description="Helical" evidence="8">
    <location>
        <begin position="199"/>
        <end position="218"/>
    </location>
</feature>
<evidence type="ECO:0000256" key="7">
    <source>
        <dbReference type="ARBA" id="ARBA00023136"/>
    </source>
</evidence>
<reference evidence="11 14" key="3">
    <citation type="submission" date="2017-05" db="EMBL/GenBank/DDBJ databases">
        <authorList>
            <person name="Song R."/>
            <person name="Chenine A.L."/>
            <person name="Ruprecht R.M."/>
        </authorList>
    </citation>
    <scope>NUCLEOTIDE SEQUENCE [LARGE SCALE GENOMIC DNA]</scope>
    <source>
        <strain evidence="11 14">S567_C10_BS</strain>
    </source>
</reference>
<dbReference type="Proteomes" id="UP000194857">
    <property type="component" value="Unassembled WGS sequence"/>
</dbReference>
<accession>A0A0D7MBM1</accession>
<evidence type="ECO:0000313" key="11">
    <source>
        <dbReference type="EMBL" id="OTI57928.1"/>
    </source>
</evidence>
<dbReference type="EMBL" id="NSNE01000010">
    <property type="protein sequence ID" value="RPM13431.1"/>
    <property type="molecule type" value="Genomic_DNA"/>
</dbReference>
<dbReference type="InterPro" id="IPR006153">
    <property type="entry name" value="Cation/H_exchanger_TM"/>
</dbReference>
<dbReference type="OMA" id="FFGIRGI"/>
<evidence type="ECO:0000256" key="6">
    <source>
        <dbReference type="ARBA" id="ARBA00023065"/>
    </source>
</evidence>
<evidence type="ECO:0000256" key="5">
    <source>
        <dbReference type="ARBA" id="ARBA00022989"/>
    </source>
</evidence>
<evidence type="ECO:0000256" key="8">
    <source>
        <dbReference type="SAM" id="Phobius"/>
    </source>
</evidence>
<evidence type="ECO:0000313" key="12">
    <source>
        <dbReference type="EMBL" id="RPM13431.1"/>
    </source>
</evidence>
<dbReference type="RefSeq" id="WP_003113638.1">
    <property type="nucleotide sequence ID" value="NZ_AP014839.1"/>
</dbReference>
<feature type="domain" description="Cation/H+ exchanger transmembrane" evidence="9">
    <location>
        <begin position="17"/>
        <end position="275"/>
    </location>
</feature>
<evidence type="ECO:0000256" key="2">
    <source>
        <dbReference type="ARBA" id="ARBA00022448"/>
    </source>
</evidence>
<keyword evidence="6" id="KW-0406">Ion transport</keyword>
<feature type="transmembrane region" description="Helical" evidence="8">
    <location>
        <begin position="355"/>
        <end position="375"/>
    </location>
</feature>
<evidence type="ECO:0000256" key="4">
    <source>
        <dbReference type="ARBA" id="ARBA00022692"/>
    </source>
</evidence>
<dbReference type="Proteomes" id="UP000284767">
    <property type="component" value="Unassembled WGS sequence"/>
</dbReference>
<evidence type="ECO:0000259" key="9">
    <source>
        <dbReference type="Pfam" id="PF00999"/>
    </source>
</evidence>
<gene>
    <name evidence="11" type="ORF">CAZ10_24975</name>
    <name evidence="12" type="ORF">IPC1295_17685</name>
    <name evidence="10" type="ORF">PAERUG_P19_London_7_VIM_2_05_10_01380</name>
</gene>
<feature type="transmembrane region" description="Helical" evidence="8">
    <location>
        <begin position="88"/>
        <end position="107"/>
    </location>
</feature>
<keyword evidence="4 8" id="KW-0812">Transmembrane</keyword>
<feature type="domain" description="Cation/H+ exchanger transmembrane" evidence="9">
    <location>
        <begin position="340"/>
        <end position="442"/>
    </location>
</feature>
<keyword evidence="5 8" id="KW-1133">Transmembrane helix</keyword>
<evidence type="ECO:0000313" key="14">
    <source>
        <dbReference type="Proteomes" id="UP000194857"/>
    </source>
</evidence>
<keyword evidence="3" id="KW-0050">Antiport</keyword>